<gene>
    <name evidence="1" type="ORF">CGE01nite_10490</name>
</gene>
<dbReference type="EMBL" id="BJLQ01000007">
    <property type="protein sequence ID" value="GEA83798.1"/>
    <property type="molecule type" value="Genomic_DNA"/>
</dbReference>
<sequence length="188" mass="21250">MEQARVAYTIDAHVRDRDDAATVSAAIFDLVRPDLRCVSIDVCSDYRDDQMPEPVLAAQARLTALIRRRHPKRSDPGISLSLTPDDPEWADAELYAPWSIYVSGYVTPNASRESIVGLHDCASSIVVELTDADAAMLRERVAHIAPLVPLAEVHRRRREKRERARAARRDERHARLRRLLHISSSRSP</sequence>
<protein>
    <submittedName>
        <fullName evidence="1">Uncharacterized protein</fullName>
    </submittedName>
</protein>
<keyword evidence="2" id="KW-1185">Reference proteome</keyword>
<comment type="caution">
    <text evidence="1">The sequence shown here is derived from an EMBL/GenBank/DDBJ whole genome shotgun (WGS) entry which is preliminary data.</text>
</comment>
<name>A0A4Y3KLJ9_9CELL</name>
<dbReference type="RefSeq" id="WP_048344049.1">
    <property type="nucleotide sequence ID" value="NZ_BJLQ01000007.1"/>
</dbReference>
<organism evidence="1 2">
    <name type="scientific">Cellulomonas gelida</name>
    <dbReference type="NCBI Taxonomy" id="1712"/>
    <lineage>
        <taxon>Bacteria</taxon>
        <taxon>Bacillati</taxon>
        <taxon>Actinomycetota</taxon>
        <taxon>Actinomycetes</taxon>
        <taxon>Micrococcales</taxon>
        <taxon>Cellulomonadaceae</taxon>
        <taxon>Cellulomonas</taxon>
    </lineage>
</organism>
<proteinExistence type="predicted"/>
<reference evidence="1 2" key="1">
    <citation type="submission" date="2019-06" db="EMBL/GenBank/DDBJ databases">
        <title>Whole genome shotgun sequence of Cellulomonas gelida NBRC 3748.</title>
        <authorList>
            <person name="Hosoyama A."/>
            <person name="Uohara A."/>
            <person name="Ohji S."/>
            <person name="Ichikawa N."/>
        </authorList>
    </citation>
    <scope>NUCLEOTIDE SEQUENCE [LARGE SCALE GENOMIC DNA]</scope>
    <source>
        <strain evidence="1 2">NBRC 3748</strain>
    </source>
</reference>
<dbReference type="Proteomes" id="UP000320461">
    <property type="component" value="Unassembled WGS sequence"/>
</dbReference>
<accession>A0A4Y3KLJ9</accession>
<evidence type="ECO:0000313" key="2">
    <source>
        <dbReference type="Proteomes" id="UP000320461"/>
    </source>
</evidence>
<evidence type="ECO:0000313" key="1">
    <source>
        <dbReference type="EMBL" id="GEA83798.1"/>
    </source>
</evidence>
<dbReference type="AlphaFoldDB" id="A0A4Y3KLJ9"/>